<organism evidence="1 2">
    <name type="scientific">Caerostris extrusa</name>
    <name type="common">Bark spider</name>
    <name type="synonym">Caerostris bankana</name>
    <dbReference type="NCBI Taxonomy" id="172846"/>
    <lineage>
        <taxon>Eukaryota</taxon>
        <taxon>Metazoa</taxon>
        <taxon>Ecdysozoa</taxon>
        <taxon>Arthropoda</taxon>
        <taxon>Chelicerata</taxon>
        <taxon>Arachnida</taxon>
        <taxon>Araneae</taxon>
        <taxon>Araneomorphae</taxon>
        <taxon>Entelegynae</taxon>
        <taxon>Araneoidea</taxon>
        <taxon>Araneidae</taxon>
        <taxon>Caerostris</taxon>
    </lineage>
</organism>
<gene>
    <name evidence="1" type="ORF">CEXT_470561</name>
</gene>
<dbReference type="AlphaFoldDB" id="A0AAV4S2H1"/>
<reference evidence="1 2" key="1">
    <citation type="submission" date="2021-06" db="EMBL/GenBank/DDBJ databases">
        <title>Caerostris extrusa draft genome.</title>
        <authorList>
            <person name="Kono N."/>
            <person name="Arakawa K."/>
        </authorList>
    </citation>
    <scope>NUCLEOTIDE SEQUENCE [LARGE SCALE GENOMIC DNA]</scope>
</reference>
<keyword evidence="2" id="KW-1185">Reference proteome</keyword>
<comment type="caution">
    <text evidence="1">The sequence shown here is derived from an EMBL/GenBank/DDBJ whole genome shotgun (WGS) entry which is preliminary data.</text>
</comment>
<evidence type="ECO:0000313" key="1">
    <source>
        <dbReference type="EMBL" id="GIY26592.1"/>
    </source>
</evidence>
<dbReference type="Proteomes" id="UP001054945">
    <property type="component" value="Unassembled WGS sequence"/>
</dbReference>
<protein>
    <submittedName>
        <fullName evidence="1">Uncharacterized protein</fullName>
    </submittedName>
</protein>
<name>A0AAV4S2H1_CAEEX</name>
<sequence length="114" mass="12799">MWAGMLAKKGDYSLEVLSLVAGNETEISQRFALLSSGEEGCIVAIRLSWDSTRKGNSLSGAWKKRCPMCLMFNVVFYIKNFIYLESMNLGGYVAVLCQSSEEDSSYRDTTTHYQ</sequence>
<proteinExistence type="predicted"/>
<accession>A0AAV4S2H1</accession>
<dbReference type="EMBL" id="BPLR01008703">
    <property type="protein sequence ID" value="GIY26592.1"/>
    <property type="molecule type" value="Genomic_DNA"/>
</dbReference>
<evidence type="ECO:0000313" key="2">
    <source>
        <dbReference type="Proteomes" id="UP001054945"/>
    </source>
</evidence>